<feature type="compositionally biased region" description="Basic residues" evidence="1">
    <location>
        <begin position="18"/>
        <end position="27"/>
    </location>
</feature>
<feature type="compositionally biased region" description="Low complexity" evidence="1">
    <location>
        <begin position="78"/>
        <end position="98"/>
    </location>
</feature>
<feature type="compositionally biased region" description="Gly residues" evidence="1">
    <location>
        <begin position="196"/>
        <end position="205"/>
    </location>
</feature>
<feature type="compositionally biased region" description="Acidic residues" evidence="1">
    <location>
        <begin position="129"/>
        <end position="144"/>
    </location>
</feature>
<feature type="compositionally biased region" description="Low complexity" evidence="1">
    <location>
        <begin position="206"/>
        <end position="215"/>
    </location>
</feature>
<accession>A0ABN9S1U4</accession>
<sequence length="228" mass="24460">VLHPPADGGRPWPVAPLRRPRQRRQRHLERDGRRRLLRGRGVALRELPLRPLRRADEAQGAPRLPPRVPARDRHGLPAARAAAAEDVQGAPGRHGAPRAAHEGRRERSGRRRGAGPHRGGRGAGHEGGEEAEAEAEEEAEGEGEADAREDGRGRGGGGGRGREGPRGVRPKKRREGQPRRRQRRPGAGLAAPDGQSGAGARGPGRPGQEARGGQQCSAGAFPRLLPRW</sequence>
<dbReference type="EMBL" id="CAUYUJ010009039">
    <property type="protein sequence ID" value="CAK0825705.1"/>
    <property type="molecule type" value="Genomic_DNA"/>
</dbReference>
<keyword evidence="3" id="KW-1185">Reference proteome</keyword>
<organism evidence="2 3">
    <name type="scientific">Prorocentrum cordatum</name>
    <dbReference type="NCBI Taxonomy" id="2364126"/>
    <lineage>
        <taxon>Eukaryota</taxon>
        <taxon>Sar</taxon>
        <taxon>Alveolata</taxon>
        <taxon>Dinophyceae</taxon>
        <taxon>Prorocentrales</taxon>
        <taxon>Prorocentraceae</taxon>
        <taxon>Prorocentrum</taxon>
    </lineage>
</organism>
<dbReference type="Proteomes" id="UP001189429">
    <property type="component" value="Unassembled WGS sequence"/>
</dbReference>
<evidence type="ECO:0000256" key="1">
    <source>
        <dbReference type="SAM" id="MobiDB-lite"/>
    </source>
</evidence>
<feature type="region of interest" description="Disordered" evidence="1">
    <location>
        <begin position="1"/>
        <end position="228"/>
    </location>
</feature>
<name>A0ABN9S1U4_9DINO</name>
<reference evidence="2" key="1">
    <citation type="submission" date="2023-10" db="EMBL/GenBank/DDBJ databases">
        <authorList>
            <person name="Chen Y."/>
            <person name="Shah S."/>
            <person name="Dougan E. K."/>
            <person name="Thang M."/>
            <person name="Chan C."/>
        </authorList>
    </citation>
    <scope>NUCLEOTIDE SEQUENCE [LARGE SCALE GENOMIC DNA]</scope>
</reference>
<feature type="compositionally biased region" description="Basic residues" evidence="1">
    <location>
        <begin position="107"/>
        <end position="120"/>
    </location>
</feature>
<evidence type="ECO:0000313" key="2">
    <source>
        <dbReference type="EMBL" id="CAK0825705.1"/>
    </source>
</evidence>
<proteinExistence type="predicted"/>
<gene>
    <name evidence="2" type="ORF">PCOR1329_LOCUS25765</name>
</gene>
<protein>
    <submittedName>
        <fullName evidence="2">Uncharacterized protein</fullName>
    </submittedName>
</protein>
<feature type="non-terminal residue" evidence="2">
    <location>
        <position position="1"/>
    </location>
</feature>
<comment type="caution">
    <text evidence="2">The sequence shown here is derived from an EMBL/GenBank/DDBJ whole genome shotgun (WGS) entry which is preliminary data.</text>
</comment>
<feature type="non-terminal residue" evidence="2">
    <location>
        <position position="228"/>
    </location>
</feature>
<feature type="compositionally biased region" description="Basic residues" evidence="1">
    <location>
        <begin position="168"/>
        <end position="184"/>
    </location>
</feature>
<feature type="compositionally biased region" description="Low complexity" evidence="1">
    <location>
        <begin position="39"/>
        <end position="50"/>
    </location>
</feature>
<evidence type="ECO:0000313" key="3">
    <source>
        <dbReference type="Proteomes" id="UP001189429"/>
    </source>
</evidence>